<dbReference type="AlphaFoldDB" id="A0A537JK01"/>
<dbReference type="EMBL" id="VBAO01000066">
    <property type="protein sequence ID" value="TMI83642.1"/>
    <property type="molecule type" value="Genomic_DNA"/>
</dbReference>
<evidence type="ECO:0000256" key="2">
    <source>
        <dbReference type="ARBA" id="ARBA00009233"/>
    </source>
</evidence>
<dbReference type="EC" id="1.3.1.9" evidence="8"/>
<sequence>MTGLLGGKTALVMGVANRWSIAWAIAQAFSREGARLVFTFQGERQEEDVRELAGTLAGSSVLPCDVSRDADLARLAESIQAEGLGLDALVHSIAFANREDLGGAYVDTARAGFALALEVSAFSLVAATRHLLPVLRPGAAVVTLTYVGSSRVMPNYNVMGVAKAALESSVRYLASDLGPRGIRINAISAGPIKTASARAIQGFSRILDVMKERSPLRRNTDPAEVADAAVFLCSPLARGITGEVLFVDNGFHIMGI</sequence>
<keyword evidence="4" id="KW-0276">Fatty acid metabolism</keyword>
<reference evidence="12 13" key="1">
    <citation type="journal article" date="2019" name="Nat. Microbiol.">
        <title>Mediterranean grassland soil C-N compound turnover is dependent on rainfall and depth, and is mediated by genomically divergent microorganisms.</title>
        <authorList>
            <person name="Diamond S."/>
            <person name="Andeer P.F."/>
            <person name="Li Z."/>
            <person name="Crits-Christoph A."/>
            <person name="Burstein D."/>
            <person name="Anantharaman K."/>
            <person name="Lane K.R."/>
            <person name="Thomas B.C."/>
            <person name="Pan C."/>
            <person name="Northen T.R."/>
            <person name="Banfield J.F."/>
        </authorList>
    </citation>
    <scope>NUCLEOTIDE SEQUENCE [LARGE SCALE GENOMIC DNA]</scope>
    <source>
        <strain evidence="12">NP_7</strain>
    </source>
</reference>
<comment type="catalytic activity">
    <reaction evidence="8">
        <text>a 2,3-saturated acyl-[ACP] + NAD(+) = a (2E)-enoyl-[ACP] + NADH + H(+)</text>
        <dbReference type="Rhea" id="RHEA:10240"/>
        <dbReference type="Rhea" id="RHEA-COMP:9925"/>
        <dbReference type="Rhea" id="RHEA-COMP:9926"/>
        <dbReference type="ChEBI" id="CHEBI:15378"/>
        <dbReference type="ChEBI" id="CHEBI:57540"/>
        <dbReference type="ChEBI" id="CHEBI:57945"/>
        <dbReference type="ChEBI" id="CHEBI:78784"/>
        <dbReference type="ChEBI" id="CHEBI:78785"/>
        <dbReference type="EC" id="1.3.1.9"/>
    </reaction>
</comment>
<dbReference type="PANTHER" id="PTHR43159:SF2">
    <property type="entry name" value="ENOYL-[ACYL-CARRIER-PROTEIN] REDUCTASE [NADH], CHLOROPLASTIC"/>
    <property type="match status" value="1"/>
</dbReference>
<accession>A0A537JK01</accession>
<feature type="binding site" evidence="11">
    <location>
        <position position="163"/>
    </location>
    <ligand>
        <name>NAD(+)</name>
        <dbReference type="ChEBI" id="CHEBI:57540"/>
    </ligand>
</feature>
<name>A0A537JK01_9BACT</name>
<feature type="binding site" evidence="10">
    <location>
        <position position="96"/>
    </location>
    <ligand>
        <name>substrate</name>
    </ligand>
</feature>
<evidence type="ECO:0000313" key="12">
    <source>
        <dbReference type="EMBL" id="TMI83642.1"/>
    </source>
</evidence>
<feature type="binding site" evidence="11">
    <location>
        <position position="14"/>
    </location>
    <ligand>
        <name>NAD(+)</name>
        <dbReference type="ChEBI" id="CHEBI:57540"/>
    </ligand>
</feature>
<dbReference type="Pfam" id="PF13561">
    <property type="entry name" value="adh_short_C2"/>
    <property type="match status" value="1"/>
</dbReference>
<feature type="active site" description="Proton acceptor" evidence="9">
    <location>
        <position position="146"/>
    </location>
</feature>
<dbReference type="PRINTS" id="PR00081">
    <property type="entry name" value="GDHRDH"/>
</dbReference>
<evidence type="ECO:0000256" key="7">
    <source>
        <dbReference type="ARBA" id="ARBA00023160"/>
    </source>
</evidence>
<dbReference type="PIRSF" id="PIRSF000094">
    <property type="entry name" value="Enoyl-ACP_rdct"/>
    <property type="match status" value="1"/>
</dbReference>
<evidence type="ECO:0000256" key="5">
    <source>
        <dbReference type="ARBA" id="ARBA00023002"/>
    </source>
</evidence>
<evidence type="ECO:0000256" key="4">
    <source>
        <dbReference type="ARBA" id="ARBA00022832"/>
    </source>
</evidence>
<dbReference type="Gene3D" id="1.10.8.400">
    <property type="entry name" value="Enoyl acyl carrier protein reductase"/>
    <property type="match status" value="1"/>
</dbReference>
<dbReference type="InterPro" id="IPR002347">
    <property type="entry name" value="SDR_fam"/>
</dbReference>
<evidence type="ECO:0000256" key="9">
    <source>
        <dbReference type="PIRSR" id="PIRSR000094-1"/>
    </source>
</evidence>
<keyword evidence="3 8" id="KW-0444">Lipid biosynthesis</keyword>
<feature type="binding site" evidence="11">
    <location>
        <begin position="65"/>
        <end position="66"/>
    </location>
    <ligand>
        <name>NAD(+)</name>
        <dbReference type="ChEBI" id="CHEBI:57540"/>
    </ligand>
</feature>
<gene>
    <name evidence="12" type="ORF">E6H04_02520</name>
</gene>
<feature type="binding site" evidence="11">
    <location>
        <begin position="192"/>
        <end position="196"/>
    </location>
    <ligand>
        <name>NAD(+)</name>
        <dbReference type="ChEBI" id="CHEBI:57540"/>
    </ligand>
</feature>
<dbReference type="PANTHER" id="PTHR43159">
    <property type="entry name" value="ENOYL-[ACYL-CARRIER-PROTEIN] REDUCTASE"/>
    <property type="match status" value="1"/>
</dbReference>
<feature type="binding site" evidence="11">
    <location>
        <position position="41"/>
    </location>
    <ligand>
        <name>NAD(+)</name>
        <dbReference type="ChEBI" id="CHEBI:57540"/>
    </ligand>
</feature>
<feature type="active site" description="Proton acceptor" evidence="9">
    <location>
        <position position="156"/>
    </location>
</feature>
<dbReference type="GO" id="GO:0006633">
    <property type="term" value="P:fatty acid biosynthetic process"/>
    <property type="evidence" value="ECO:0007669"/>
    <property type="project" value="UniProtKB-KW"/>
</dbReference>
<keyword evidence="6" id="KW-0443">Lipid metabolism</keyword>
<evidence type="ECO:0000313" key="13">
    <source>
        <dbReference type="Proteomes" id="UP000320048"/>
    </source>
</evidence>
<feature type="binding site" evidence="11">
    <location>
        <position position="93"/>
    </location>
    <ligand>
        <name>NAD(+)</name>
        <dbReference type="ChEBI" id="CHEBI:57540"/>
    </ligand>
</feature>
<organism evidence="12 13">
    <name type="scientific">Candidatus Segetimicrobium genomatis</name>
    <dbReference type="NCBI Taxonomy" id="2569760"/>
    <lineage>
        <taxon>Bacteria</taxon>
        <taxon>Bacillati</taxon>
        <taxon>Candidatus Sysuimicrobiota</taxon>
        <taxon>Candidatus Sysuimicrobiia</taxon>
        <taxon>Candidatus Sysuimicrobiales</taxon>
        <taxon>Candidatus Segetimicrobiaceae</taxon>
        <taxon>Candidatus Segetimicrobium</taxon>
    </lineage>
</organism>
<evidence type="ECO:0000256" key="11">
    <source>
        <dbReference type="PIRSR" id="PIRSR000094-3"/>
    </source>
</evidence>
<feature type="binding site" evidence="11">
    <location>
        <begin position="20"/>
        <end position="21"/>
    </location>
    <ligand>
        <name>NAD(+)</name>
        <dbReference type="ChEBI" id="CHEBI:57540"/>
    </ligand>
</feature>
<comment type="caution">
    <text evidence="12">The sequence shown here is derived from an EMBL/GenBank/DDBJ whole genome shotgun (WGS) entry which is preliminary data.</text>
</comment>
<keyword evidence="5 8" id="KW-0560">Oxidoreductase</keyword>
<evidence type="ECO:0000256" key="6">
    <source>
        <dbReference type="ARBA" id="ARBA00023098"/>
    </source>
</evidence>
<evidence type="ECO:0000256" key="10">
    <source>
        <dbReference type="PIRSR" id="PIRSR000094-2"/>
    </source>
</evidence>
<evidence type="ECO:0000256" key="8">
    <source>
        <dbReference type="PIRNR" id="PIRNR000094"/>
    </source>
</evidence>
<keyword evidence="8 11" id="KW-0520">NAD</keyword>
<dbReference type="CDD" id="cd05372">
    <property type="entry name" value="ENR_SDR"/>
    <property type="match status" value="1"/>
</dbReference>
<dbReference type="Proteomes" id="UP000320048">
    <property type="component" value="Unassembled WGS sequence"/>
</dbReference>
<keyword evidence="7 8" id="KW-0275">Fatty acid biosynthesis</keyword>
<proteinExistence type="inferred from homology"/>
<evidence type="ECO:0000256" key="3">
    <source>
        <dbReference type="ARBA" id="ARBA00022516"/>
    </source>
</evidence>
<dbReference type="InterPro" id="IPR036291">
    <property type="entry name" value="NAD(P)-bd_dom_sf"/>
</dbReference>
<dbReference type="InterPro" id="IPR014358">
    <property type="entry name" value="Enoyl-ACP_Rdtase_NADH"/>
</dbReference>
<evidence type="ECO:0000256" key="1">
    <source>
        <dbReference type="ARBA" id="ARBA00005189"/>
    </source>
</evidence>
<dbReference type="Gene3D" id="3.40.50.720">
    <property type="entry name" value="NAD(P)-binding Rossmann-like Domain"/>
    <property type="match status" value="1"/>
</dbReference>
<protein>
    <recommendedName>
        <fullName evidence="8">Enoyl-[acyl-carrier-protein] reductase [NADH]</fullName>
        <ecNumber evidence="8">1.3.1.9</ecNumber>
    </recommendedName>
</protein>
<comment type="similarity">
    <text evidence="2 8">Belongs to the short-chain dehydrogenases/reductases (SDR) family. FabI subfamily.</text>
</comment>
<dbReference type="GO" id="GO:0004318">
    <property type="term" value="F:enoyl-[acyl-carrier-protein] reductase (NADH) activity"/>
    <property type="evidence" value="ECO:0007669"/>
    <property type="project" value="UniProtKB-EC"/>
</dbReference>
<comment type="pathway">
    <text evidence="1">Lipid metabolism.</text>
</comment>
<dbReference type="SUPFAM" id="SSF51735">
    <property type="entry name" value="NAD(P)-binding Rossmann-fold domains"/>
    <property type="match status" value="1"/>
</dbReference>